<comment type="caution">
    <text evidence="1">The sequence shown here is derived from an EMBL/GenBank/DDBJ whole genome shotgun (WGS) entry which is preliminary data.</text>
</comment>
<proteinExistence type="predicted"/>
<organism evidence="1 2">
    <name type="scientific">Dryococelus australis</name>
    <dbReference type="NCBI Taxonomy" id="614101"/>
    <lineage>
        <taxon>Eukaryota</taxon>
        <taxon>Metazoa</taxon>
        <taxon>Ecdysozoa</taxon>
        <taxon>Arthropoda</taxon>
        <taxon>Hexapoda</taxon>
        <taxon>Insecta</taxon>
        <taxon>Pterygota</taxon>
        <taxon>Neoptera</taxon>
        <taxon>Polyneoptera</taxon>
        <taxon>Phasmatodea</taxon>
        <taxon>Verophasmatodea</taxon>
        <taxon>Anareolatae</taxon>
        <taxon>Phasmatidae</taxon>
        <taxon>Eurycanthinae</taxon>
        <taxon>Dryococelus</taxon>
    </lineage>
</organism>
<accession>A0ABQ9HF30</accession>
<dbReference type="EMBL" id="JARBHB010000005">
    <property type="protein sequence ID" value="KAJ8882926.1"/>
    <property type="molecule type" value="Genomic_DNA"/>
</dbReference>
<evidence type="ECO:0000313" key="1">
    <source>
        <dbReference type="EMBL" id="KAJ8882926.1"/>
    </source>
</evidence>
<reference evidence="1 2" key="1">
    <citation type="submission" date="2023-02" db="EMBL/GenBank/DDBJ databases">
        <title>LHISI_Scaffold_Assembly.</title>
        <authorList>
            <person name="Stuart O.P."/>
            <person name="Cleave R."/>
            <person name="Magrath M.J.L."/>
            <person name="Mikheyev A.S."/>
        </authorList>
    </citation>
    <scope>NUCLEOTIDE SEQUENCE [LARGE SCALE GENOMIC DNA]</scope>
    <source>
        <strain evidence="1">Daus_M_001</strain>
        <tissue evidence="1">Leg muscle</tissue>
    </source>
</reference>
<evidence type="ECO:0000313" key="2">
    <source>
        <dbReference type="Proteomes" id="UP001159363"/>
    </source>
</evidence>
<protein>
    <submittedName>
        <fullName evidence="1">Uncharacterized protein</fullName>
    </submittedName>
</protein>
<keyword evidence="2" id="KW-1185">Reference proteome</keyword>
<gene>
    <name evidence="1" type="ORF">PR048_014765</name>
</gene>
<sequence>MHILATCTGSPLSARRTDENDNQFLISQAVWLRVQKETPGELLLKISFNEDSFKVVDHSRNSRKNLQLPDELPPCRTKPLKTSKFKDIMTNSKDPGTFQRIT</sequence>
<dbReference type="Proteomes" id="UP001159363">
    <property type="component" value="Chromosome 4"/>
</dbReference>
<name>A0ABQ9HF30_9NEOP</name>